<evidence type="ECO:0000256" key="2">
    <source>
        <dbReference type="ARBA" id="ARBA00052718"/>
    </source>
</evidence>
<dbReference type="PROSITE" id="PS51257">
    <property type="entry name" value="PROKAR_LIPOPROTEIN"/>
    <property type="match status" value="1"/>
</dbReference>
<dbReference type="PROSITE" id="PS51273">
    <property type="entry name" value="GATASE_TYPE_1"/>
    <property type="match status" value="1"/>
</dbReference>
<proteinExistence type="inferred from homology"/>
<dbReference type="EC" id="3.5.1.94" evidence="5"/>
<evidence type="ECO:0000256" key="3">
    <source>
        <dbReference type="ARBA" id="ARBA00055068"/>
    </source>
</evidence>
<name>A0A154WHD2_9PROT</name>
<keyword evidence="6" id="KW-0378">Hydrolase</keyword>
<dbReference type="GO" id="GO:0006598">
    <property type="term" value="P:polyamine catabolic process"/>
    <property type="evidence" value="ECO:0007669"/>
    <property type="project" value="TreeGrafter"/>
</dbReference>
<evidence type="ECO:0000256" key="4">
    <source>
        <dbReference type="ARBA" id="ARBA00060634"/>
    </source>
</evidence>
<dbReference type="InterPro" id="IPR029062">
    <property type="entry name" value="Class_I_gatase-like"/>
</dbReference>
<dbReference type="Pfam" id="PF07722">
    <property type="entry name" value="Peptidase_C26"/>
    <property type="match status" value="1"/>
</dbReference>
<evidence type="ECO:0000256" key="5">
    <source>
        <dbReference type="ARBA" id="ARBA00066788"/>
    </source>
</evidence>
<dbReference type="SUPFAM" id="SSF52317">
    <property type="entry name" value="Class I glutamine amidotransferase-like"/>
    <property type="match status" value="1"/>
</dbReference>
<reference evidence="6 7" key="1">
    <citation type="submission" date="2015-12" db="EMBL/GenBank/DDBJ databases">
        <title>Genome sequence of Oceanibaculum pacificum MCCC 1A02656.</title>
        <authorList>
            <person name="Lu L."/>
            <person name="Lai Q."/>
            <person name="Shao Z."/>
            <person name="Qian P."/>
        </authorList>
    </citation>
    <scope>NUCLEOTIDE SEQUENCE [LARGE SCALE GENOMIC DNA]</scope>
    <source>
        <strain evidence="6 7">MCCC 1A02656</strain>
    </source>
</reference>
<accession>A0A154WHD2</accession>
<dbReference type="RefSeq" id="WP_067551160.1">
    <property type="nucleotide sequence ID" value="NZ_LPXN01000001.1"/>
</dbReference>
<dbReference type="InterPro" id="IPR011697">
    <property type="entry name" value="Peptidase_C26"/>
</dbReference>
<dbReference type="PANTHER" id="PTHR43235:SF1">
    <property type="entry name" value="GLUTAMINE AMIDOTRANSFERASE PB2B2.05-RELATED"/>
    <property type="match status" value="1"/>
</dbReference>
<protein>
    <recommendedName>
        <fullName evidence="5">gamma-glutamyl-gamma-aminobutyrate hydrolase</fullName>
        <ecNumber evidence="5">3.5.1.94</ecNumber>
    </recommendedName>
</protein>
<evidence type="ECO:0000256" key="1">
    <source>
        <dbReference type="ARBA" id="ARBA00011083"/>
    </source>
</evidence>
<dbReference type="OrthoDB" id="9813383at2"/>
<evidence type="ECO:0000313" key="6">
    <source>
        <dbReference type="EMBL" id="KZD12879.1"/>
    </source>
</evidence>
<organism evidence="6 7">
    <name type="scientific">Oceanibaculum pacificum</name>
    <dbReference type="NCBI Taxonomy" id="580166"/>
    <lineage>
        <taxon>Bacteria</taxon>
        <taxon>Pseudomonadati</taxon>
        <taxon>Pseudomonadota</taxon>
        <taxon>Alphaproteobacteria</taxon>
        <taxon>Rhodospirillales</taxon>
        <taxon>Oceanibaculaceae</taxon>
        <taxon>Oceanibaculum</taxon>
    </lineage>
</organism>
<keyword evidence="7" id="KW-1185">Reference proteome</keyword>
<gene>
    <name evidence="6" type="ORF">AUP43_00645</name>
</gene>
<dbReference type="Gene3D" id="3.40.50.880">
    <property type="match status" value="1"/>
</dbReference>
<dbReference type="CDD" id="cd01745">
    <property type="entry name" value="GATase1_2"/>
    <property type="match status" value="1"/>
</dbReference>
<dbReference type="FunFam" id="3.40.50.880:FF:000030">
    <property type="entry name" value="Gamma-glutamyl-gamma-aminobutyrate hydrolase PuuD"/>
    <property type="match status" value="1"/>
</dbReference>
<dbReference type="InterPro" id="IPR044668">
    <property type="entry name" value="PuuD-like"/>
</dbReference>
<dbReference type="STRING" id="580166.AUP43_00645"/>
<dbReference type="PANTHER" id="PTHR43235">
    <property type="entry name" value="GLUTAMINE AMIDOTRANSFERASE PB2B2.05-RELATED"/>
    <property type="match status" value="1"/>
</dbReference>
<dbReference type="GO" id="GO:0033969">
    <property type="term" value="F:gamma-glutamyl-gamma-aminobutyrate hydrolase activity"/>
    <property type="evidence" value="ECO:0007669"/>
    <property type="project" value="UniProtKB-EC"/>
</dbReference>
<comment type="caution">
    <text evidence="6">The sequence shown here is derived from an EMBL/GenBank/DDBJ whole genome shotgun (WGS) entry which is preliminary data.</text>
</comment>
<comment type="catalytic activity">
    <reaction evidence="2">
        <text>4-(gamma-L-glutamylamino)butanoate + H2O = 4-aminobutanoate + L-glutamate</text>
        <dbReference type="Rhea" id="RHEA:19737"/>
        <dbReference type="ChEBI" id="CHEBI:15377"/>
        <dbReference type="ChEBI" id="CHEBI:29985"/>
        <dbReference type="ChEBI" id="CHEBI:58800"/>
        <dbReference type="ChEBI" id="CHEBI:59888"/>
        <dbReference type="EC" id="3.5.1.94"/>
    </reaction>
</comment>
<dbReference type="Proteomes" id="UP000076400">
    <property type="component" value="Unassembled WGS sequence"/>
</dbReference>
<evidence type="ECO:0000313" key="7">
    <source>
        <dbReference type="Proteomes" id="UP000076400"/>
    </source>
</evidence>
<dbReference type="AlphaFoldDB" id="A0A154WHD2"/>
<sequence length="260" mass="27575">MTKPNILPLIGVTACRKTTGDHPLHSVSEKYITCVTDASGGLPVLIPALAERLDLPALVERLDGLLLTGSPSNVEPHNYARSDLDPGDACDASRDATSLPMIRAAIAAGVPVFGICRGIQELNVAMGGSLHQKIQEIPGKFDHRMRRDVDFDAKYRPAHPIEITEGGVLHRLLGARSVLVNSLHAQGIDRLGEGLTVEAVAPDGIIESVSVAHAKAFALAVQWHPEWPSLEEPTSKALFAAFGEACRARALARSAALAAA</sequence>
<dbReference type="EMBL" id="LPXN01000001">
    <property type="protein sequence ID" value="KZD12879.1"/>
    <property type="molecule type" value="Genomic_DNA"/>
</dbReference>
<comment type="similarity">
    <text evidence="1">Belongs to the peptidase C26 family.</text>
</comment>
<dbReference type="GO" id="GO:0005829">
    <property type="term" value="C:cytosol"/>
    <property type="evidence" value="ECO:0007669"/>
    <property type="project" value="TreeGrafter"/>
</dbReference>
<comment type="pathway">
    <text evidence="4">Amine and polyamine degradation; putrescine degradation; 4-aminobutanoate from putrescine: step 4/4.</text>
</comment>
<comment type="function">
    <text evidence="3">Involved in the breakdown of putrescine via hydrolysis of the gamma-glutamyl linkage of gamma-glutamyl-gamma-aminobutyrate.</text>
</comment>